<feature type="region of interest" description="Disordered" evidence="2">
    <location>
        <begin position="51"/>
        <end position="72"/>
    </location>
</feature>
<feature type="compositionally biased region" description="Polar residues" evidence="2">
    <location>
        <begin position="59"/>
        <end position="72"/>
    </location>
</feature>
<dbReference type="EMBL" id="CP136958">
    <property type="protein sequence ID" value="WOT02631.1"/>
    <property type="molecule type" value="Genomic_DNA"/>
</dbReference>
<feature type="coiled-coil region" evidence="1">
    <location>
        <begin position="7"/>
        <end position="34"/>
    </location>
</feature>
<proteinExistence type="predicted"/>
<gene>
    <name evidence="3" type="ORF">CYJ47_02335</name>
</gene>
<reference evidence="3" key="1">
    <citation type="submission" date="2017-12" db="EMBL/GenBank/DDBJ databases">
        <authorList>
            <person name="Thomas-White K."/>
            <person name="Wolfe A.J."/>
        </authorList>
    </citation>
    <scope>NUCLEOTIDE SEQUENCE</scope>
    <source>
        <strain evidence="3">UMB0763</strain>
    </source>
</reference>
<dbReference type="KEGG" id="cpyr:CYJ47_02335"/>
<dbReference type="AlphaFoldDB" id="A0AAF1BX86"/>
<accession>A0AAF1BX86</accession>
<dbReference type="RefSeq" id="WP_101679265.1">
    <property type="nucleotide sequence ID" value="NZ_CP136958.1"/>
</dbReference>
<organism evidence="3 4">
    <name type="scientific">Corynebacterium pyruviciproducens</name>
    <dbReference type="NCBI Taxonomy" id="598660"/>
    <lineage>
        <taxon>Bacteria</taxon>
        <taxon>Bacillati</taxon>
        <taxon>Actinomycetota</taxon>
        <taxon>Actinomycetes</taxon>
        <taxon>Mycobacteriales</taxon>
        <taxon>Corynebacteriaceae</taxon>
        <taxon>Corynebacterium</taxon>
    </lineage>
</organism>
<sequence length="134" mass="14673">MTPVNHVANMRQIFVNLRQDLKSLQAEIEATENDLLYWMESGIEADYMLTGGPGEPETVENQQAESVSESQPQVKLLPLEEVRGVLADYARSGLNDFIKAKIRSFEHTKLSQLTVEQANAVLAAAEAEAEAGGA</sequence>
<dbReference type="Proteomes" id="UP000234560">
    <property type="component" value="Chromosome"/>
</dbReference>
<evidence type="ECO:0000256" key="2">
    <source>
        <dbReference type="SAM" id="MobiDB-lite"/>
    </source>
</evidence>
<evidence type="ECO:0000313" key="3">
    <source>
        <dbReference type="EMBL" id="WOT02631.1"/>
    </source>
</evidence>
<protein>
    <submittedName>
        <fullName evidence="3">Uncharacterized protein</fullName>
    </submittedName>
</protein>
<reference evidence="3" key="2">
    <citation type="submission" date="2023-10" db="EMBL/GenBank/DDBJ databases">
        <authorList>
            <person name="Choi B."/>
        </authorList>
    </citation>
    <scope>NUCLEOTIDE SEQUENCE</scope>
    <source>
        <strain evidence="3">UMB0763</strain>
    </source>
</reference>
<name>A0AAF1BX86_9CORY</name>
<keyword evidence="1" id="KW-0175">Coiled coil</keyword>
<evidence type="ECO:0000256" key="1">
    <source>
        <dbReference type="SAM" id="Coils"/>
    </source>
</evidence>
<evidence type="ECO:0000313" key="4">
    <source>
        <dbReference type="Proteomes" id="UP000234560"/>
    </source>
</evidence>